<evidence type="ECO:0000313" key="2">
    <source>
        <dbReference type="EnsemblMetazoa" id="AMEC020928-PA"/>
    </source>
</evidence>
<dbReference type="Proteomes" id="UP000075902">
    <property type="component" value="Unassembled WGS sequence"/>
</dbReference>
<keyword evidence="1" id="KW-0812">Transmembrane</keyword>
<feature type="transmembrane region" description="Helical" evidence="1">
    <location>
        <begin position="18"/>
        <end position="35"/>
    </location>
</feature>
<reference evidence="3" key="1">
    <citation type="submission" date="2014-01" db="EMBL/GenBank/DDBJ databases">
        <title>The Genome Sequence of Anopheles melas CM1001059_A (V2).</title>
        <authorList>
            <consortium name="The Broad Institute Genomics Platform"/>
            <person name="Neafsey D.E."/>
            <person name="Besansky N."/>
            <person name="Howell P."/>
            <person name="Walton C."/>
            <person name="Young S.K."/>
            <person name="Zeng Q."/>
            <person name="Gargeya S."/>
            <person name="Fitzgerald M."/>
            <person name="Haas B."/>
            <person name="Abouelleil A."/>
            <person name="Allen A.W."/>
            <person name="Alvarado L."/>
            <person name="Arachchi H.M."/>
            <person name="Berlin A.M."/>
            <person name="Chapman S.B."/>
            <person name="Gainer-Dewar J."/>
            <person name="Goldberg J."/>
            <person name="Griggs A."/>
            <person name="Gujja S."/>
            <person name="Hansen M."/>
            <person name="Howarth C."/>
            <person name="Imamovic A."/>
            <person name="Ireland A."/>
            <person name="Larimer J."/>
            <person name="McCowan C."/>
            <person name="Murphy C."/>
            <person name="Pearson M."/>
            <person name="Poon T.W."/>
            <person name="Priest M."/>
            <person name="Roberts A."/>
            <person name="Saif S."/>
            <person name="Shea T."/>
            <person name="Sisk P."/>
            <person name="Sykes S."/>
            <person name="Wortman J."/>
            <person name="Nusbaum C."/>
            <person name="Birren B."/>
        </authorList>
    </citation>
    <scope>NUCLEOTIDE SEQUENCE [LARGE SCALE GENOMIC DNA]</scope>
    <source>
        <strain evidence="3">CM1001059</strain>
    </source>
</reference>
<accession>A0A182UA56</accession>
<organism evidence="2 3">
    <name type="scientific">Anopheles melas</name>
    <dbReference type="NCBI Taxonomy" id="34690"/>
    <lineage>
        <taxon>Eukaryota</taxon>
        <taxon>Metazoa</taxon>
        <taxon>Ecdysozoa</taxon>
        <taxon>Arthropoda</taxon>
        <taxon>Hexapoda</taxon>
        <taxon>Insecta</taxon>
        <taxon>Pterygota</taxon>
        <taxon>Neoptera</taxon>
        <taxon>Endopterygota</taxon>
        <taxon>Diptera</taxon>
        <taxon>Nematocera</taxon>
        <taxon>Culicoidea</taxon>
        <taxon>Culicidae</taxon>
        <taxon>Anophelinae</taxon>
        <taxon>Anopheles</taxon>
    </lineage>
</organism>
<dbReference type="EnsemblMetazoa" id="AMEC020928-RA">
    <property type="protein sequence ID" value="AMEC020928-PA"/>
    <property type="gene ID" value="AMEC020928"/>
</dbReference>
<keyword evidence="1" id="KW-1133">Transmembrane helix</keyword>
<dbReference type="VEuPathDB" id="VectorBase:AMEC020928"/>
<dbReference type="VEuPathDB" id="VectorBase:AMEC016703"/>
<name>A0A182UA56_9DIPT</name>
<evidence type="ECO:0000313" key="3">
    <source>
        <dbReference type="Proteomes" id="UP000075902"/>
    </source>
</evidence>
<reference evidence="2" key="2">
    <citation type="submission" date="2020-05" db="UniProtKB">
        <authorList>
            <consortium name="EnsemblMetazoa"/>
        </authorList>
    </citation>
    <scope>IDENTIFICATION</scope>
    <source>
        <strain evidence="2">CM1001059</strain>
    </source>
</reference>
<dbReference type="AlphaFoldDB" id="A0A182UA56"/>
<dbReference type="EnsemblMetazoa" id="AMEC016703-RA">
    <property type="protein sequence ID" value="AMEC016703-PA"/>
    <property type="gene ID" value="AMEC016703"/>
</dbReference>
<evidence type="ECO:0000256" key="1">
    <source>
        <dbReference type="SAM" id="Phobius"/>
    </source>
</evidence>
<keyword evidence="3" id="KW-1185">Reference proteome</keyword>
<proteinExistence type="predicted"/>
<protein>
    <submittedName>
        <fullName evidence="2">Uncharacterized protein</fullName>
    </submittedName>
</protein>
<keyword evidence="1" id="KW-0472">Membrane</keyword>
<sequence>MVQLQQGMFVHTNHANHWLLPAVPFTVVIIIASLLDGREDPTNFLAGKRDSSGSSWNALAKVLRHVCPRMGDSFCRRPQAHPAQRVDACASSGLPRGGLGVR</sequence>